<dbReference type="PANTHER" id="PTHR42341">
    <property type="entry name" value="HYDROPHOBIN"/>
    <property type="match status" value="1"/>
</dbReference>
<evidence type="ECO:0000256" key="2">
    <source>
        <dbReference type="ARBA" id="ARBA00009576"/>
    </source>
</evidence>
<dbReference type="InterPro" id="IPR036686">
    <property type="entry name" value="Class_II_Hydrophobin_sf"/>
</dbReference>
<dbReference type="EMBL" id="LAYC01000002">
    <property type="protein sequence ID" value="KYK58780.1"/>
    <property type="molecule type" value="Genomic_DNA"/>
</dbReference>
<comment type="caution">
    <text evidence="6">The sequence shown here is derived from an EMBL/GenBank/DDBJ whole genome shotgun (WGS) entry which is preliminary data.</text>
</comment>
<dbReference type="CDD" id="cd23508">
    <property type="entry name" value="hydrophobin_II"/>
    <property type="match status" value="1"/>
</dbReference>
<accession>A0A151GNW5</accession>
<keyword evidence="3" id="KW-1015">Disulfide bond</keyword>
<gene>
    <name evidence="6" type="ORF">DCS_05798</name>
</gene>
<comment type="similarity">
    <text evidence="2">Belongs to the cerato-ulmin hydrophobin family.</text>
</comment>
<dbReference type="Pfam" id="PF06766">
    <property type="entry name" value="Hydrophobin_2"/>
    <property type="match status" value="1"/>
</dbReference>
<keyword evidence="5" id="KW-0732">Signal</keyword>
<organism evidence="6 7">
    <name type="scientific">Drechmeria coniospora</name>
    <name type="common">Nematophagous fungus</name>
    <name type="synonym">Meria coniospora</name>
    <dbReference type="NCBI Taxonomy" id="98403"/>
    <lineage>
        <taxon>Eukaryota</taxon>
        <taxon>Fungi</taxon>
        <taxon>Dikarya</taxon>
        <taxon>Ascomycota</taxon>
        <taxon>Pezizomycotina</taxon>
        <taxon>Sordariomycetes</taxon>
        <taxon>Hypocreomycetidae</taxon>
        <taxon>Hypocreales</taxon>
        <taxon>Ophiocordycipitaceae</taxon>
        <taxon>Drechmeria</taxon>
    </lineage>
</organism>
<dbReference type="AlphaFoldDB" id="A0A151GNW5"/>
<evidence type="ECO:0000313" key="7">
    <source>
        <dbReference type="Proteomes" id="UP000076580"/>
    </source>
</evidence>
<name>A0A151GNW5_DRECN</name>
<dbReference type="Proteomes" id="UP000076580">
    <property type="component" value="Chromosome 02"/>
</dbReference>
<feature type="chain" id="PRO_5007580757" description="Hydrophobin" evidence="5">
    <location>
        <begin position="19"/>
        <end position="110"/>
    </location>
</feature>
<dbReference type="Gene3D" id="3.20.120.10">
    <property type="entry name" value="Hydrophobin"/>
    <property type="match status" value="1"/>
</dbReference>
<comment type="subcellular location">
    <subcellularLocation>
        <location evidence="1">Cell envelope</location>
    </subcellularLocation>
</comment>
<dbReference type="STRING" id="98403.A0A151GNW5"/>
<dbReference type="RefSeq" id="XP_040658132.1">
    <property type="nucleotide sequence ID" value="XM_040803099.1"/>
</dbReference>
<sequence length="110" mass="10876">MQFSIVTVLAAVAGIAMAAPGSAIEERASTVCSGALYTNAQCCTTVLLGIVGLGCDSAGAGAGDDVSTDERTVSGTPTDANDFQTKCGTKEAACCVLPVAGQNVLCKSPE</sequence>
<evidence type="ECO:0000256" key="1">
    <source>
        <dbReference type="ARBA" id="ARBA00004196"/>
    </source>
</evidence>
<evidence type="ECO:0000256" key="3">
    <source>
        <dbReference type="ARBA" id="ARBA00023157"/>
    </source>
</evidence>
<dbReference type="InterPro" id="IPR010636">
    <property type="entry name" value="Class_II_hydrophobin"/>
</dbReference>
<feature type="region of interest" description="Disordered" evidence="4">
    <location>
        <begin position="61"/>
        <end position="80"/>
    </location>
</feature>
<keyword evidence="7" id="KW-1185">Reference proteome</keyword>
<dbReference type="GO" id="GO:0005576">
    <property type="term" value="C:extracellular region"/>
    <property type="evidence" value="ECO:0007669"/>
    <property type="project" value="InterPro"/>
</dbReference>
<feature type="signal peptide" evidence="5">
    <location>
        <begin position="1"/>
        <end position="18"/>
    </location>
</feature>
<dbReference type="PANTHER" id="PTHR42341:SF1">
    <property type="entry name" value="HYDROPHOBIN"/>
    <property type="match status" value="1"/>
</dbReference>
<dbReference type="SUPFAM" id="SSF101751">
    <property type="entry name" value="Hydrophobin II, HfbII"/>
    <property type="match status" value="1"/>
</dbReference>
<dbReference type="GeneID" id="63718441"/>
<dbReference type="InParanoid" id="A0A151GNW5"/>
<evidence type="ECO:0008006" key="8">
    <source>
        <dbReference type="Google" id="ProtNLM"/>
    </source>
</evidence>
<evidence type="ECO:0000313" key="6">
    <source>
        <dbReference type="EMBL" id="KYK58780.1"/>
    </source>
</evidence>
<reference evidence="6 7" key="1">
    <citation type="journal article" date="2016" name="Sci. Rep.">
        <title>Insights into Adaptations to a Near-Obligate Nematode Endoparasitic Lifestyle from the Finished Genome of Drechmeria coniospora.</title>
        <authorList>
            <person name="Zhang L."/>
            <person name="Zhou Z."/>
            <person name="Guo Q."/>
            <person name="Fokkens L."/>
            <person name="Miskei M."/>
            <person name="Pocsi I."/>
            <person name="Zhang W."/>
            <person name="Chen M."/>
            <person name="Wang L."/>
            <person name="Sun Y."/>
            <person name="Donzelli B.G."/>
            <person name="Gibson D.M."/>
            <person name="Nelson D.R."/>
            <person name="Luo J.G."/>
            <person name="Rep M."/>
            <person name="Liu H."/>
            <person name="Yang S."/>
            <person name="Wang J."/>
            <person name="Krasnoff S.B."/>
            <person name="Xu Y."/>
            <person name="Molnar I."/>
            <person name="Lin M."/>
        </authorList>
    </citation>
    <scope>NUCLEOTIDE SEQUENCE [LARGE SCALE GENOMIC DNA]</scope>
    <source>
        <strain evidence="6 7">ARSEF 6962</strain>
    </source>
</reference>
<evidence type="ECO:0000256" key="4">
    <source>
        <dbReference type="SAM" id="MobiDB-lite"/>
    </source>
</evidence>
<evidence type="ECO:0000256" key="5">
    <source>
        <dbReference type="SAM" id="SignalP"/>
    </source>
</evidence>
<proteinExistence type="inferred from homology"/>
<protein>
    <recommendedName>
        <fullName evidence="8">Hydrophobin</fullName>
    </recommendedName>
</protein>